<dbReference type="InterPro" id="IPR059166">
    <property type="entry name" value="PLD-like_cat"/>
</dbReference>
<evidence type="ECO:0000259" key="1">
    <source>
        <dbReference type="PROSITE" id="PS50035"/>
    </source>
</evidence>
<dbReference type="AlphaFoldDB" id="A0A7K1UK39"/>
<dbReference type="CDD" id="cd09176">
    <property type="entry name" value="PLDc_unchar6"/>
    <property type="match status" value="1"/>
</dbReference>
<feature type="domain" description="PLD phosphodiesterase" evidence="1">
    <location>
        <begin position="325"/>
        <end position="356"/>
    </location>
</feature>
<dbReference type="EMBL" id="WRPM01000075">
    <property type="protein sequence ID" value="MVT26857.1"/>
    <property type="molecule type" value="Genomic_DNA"/>
</dbReference>
<protein>
    <recommendedName>
        <fullName evidence="1">PLD phosphodiesterase domain-containing protein</fullName>
    </recommendedName>
</protein>
<accession>A0A7K1UK39</accession>
<organism evidence="2 3">
    <name type="scientific">Nesterenkonia alkaliphila</name>
    <dbReference type="NCBI Taxonomy" id="1463631"/>
    <lineage>
        <taxon>Bacteria</taxon>
        <taxon>Bacillati</taxon>
        <taxon>Actinomycetota</taxon>
        <taxon>Actinomycetes</taxon>
        <taxon>Micrococcales</taxon>
        <taxon>Micrococcaceae</taxon>
        <taxon>Nesterenkonia</taxon>
    </lineage>
</organism>
<dbReference type="GO" id="GO:0006793">
    <property type="term" value="P:phosphorus metabolic process"/>
    <property type="evidence" value="ECO:0007669"/>
    <property type="project" value="UniProtKB-ARBA"/>
</dbReference>
<dbReference type="PROSITE" id="PS50035">
    <property type="entry name" value="PLD"/>
    <property type="match status" value="1"/>
</dbReference>
<dbReference type="GO" id="GO:0003824">
    <property type="term" value="F:catalytic activity"/>
    <property type="evidence" value="ECO:0007669"/>
    <property type="project" value="InterPro"/>
</dbReference>
<dbReference type="InterPro" id="IPR001736">
    <property type="entry name" value="PLipase_D/transphosphatidylase"/>
</dbReference>
<comment type="caution">
    <text evidence="2">The sequence shown here is derived from an EMBL/GenBank/DDBJ whole genome shotgun (WGS) entry which is preliminary data.</text>
</comment>
<proteinExistence type="predicted"/>
<dbReference type="RefSeq" id="WP_157324242.1">
    <property type="nucleotide sequence ID" value="NZ_BMFX01000044.1"/>
</dbReference>
<keyword evidence="3" id="KW-1185">Reference proteome</keyword>
<evidence type="ECO:0000313" key="2">
    <source>
        <dbReference type="EMBL" id="MVT26857.1"/>
    </source>
</evidence>
<dbReference type="SUPFAM" id="SSF56024">
    <property type="entry name" value="Phospholipase D/nuclease"/>
    <property type="match status" value="1"/>
</dbReference>
<dbReference type="Gene3D" id="3.30.870.10">
    <property type="entry name" value="Endonuclease Chain A"/>
    <property type="match status" value="1"/>
</dbReference>
<evidence type="ECO:0000313" key="3">
    <source>
        <dbReference type="Proteomes" id="UP000460157"/>
    </source>
</evidence>
<reference evidence="2 3" key="1">
    <citation type="submission" date="2019-12" db="EMBL/GenBank/DDBJ databases">
        <title>Nesterenkonia muleiensis sp. nov., a novel actinobacterium isolated from sap of Populus euphratica.</title>
        <authorList>
            <person name="Wang R."/>
        </authorList>
    </citation>
    <scope>NUCLEOTIDE SEQUENCE [LARGE SCALE GENOMIC DNA]</scope>
    <source>
        <strain evidence="2 3">F10</strain>
    </source>
</reference>
<sequence>MLEPDTSVLLTDALRPPPGHEVDVAVTTTYSLNLTAMLIAPMTFALASMDETTRIDDGDPAQLLDAVQRFMGRTTVFCQAAGIHVPRSHSRIHTFLEGSLHEVEAPREGALFHPKLWAIRYRRAHDGALFHRVVVGSRNLTLDSSWDTALVLDESADGAIDATPAATAVEAVTGMVLDPLAGARQDEILDLARTLRDVRLEAPEPFTGGRLLALGLGEQPSPWPFPERARKVLAISPFLSAHTLARLRTGAPEATLLTRAPAADLLGGSTLSGWEVTVLDPAVDGTMEESAAAEDAAADGTVSADDGTVLASDDDMVPAPSALLDLSGLHAKTVVADGEDGRSVVVTGSANLTAQAWGGNVEFDAVLTGPTRACGVDAVLDGPGAGIGLRTLMEPYSPALDATEDPSLDTGYALETLHRDLARSVPRPRLDLTRTGEDTVTARLTLELPEHLPGETTIWPLTAPRLRRPLAQSTTWELSLDEITPFLAVESVDGEGPARATRRCLLKVPLIGDVIDREQRALATMLNSRDRVLRYLALLLGLDDPASAPAQEAQLESLTTVTDGASAADRPHAAPPIVLFEPLVRAAGNDIDRILSVRKQVEAVLELPKSDELIPPDFLKLWDTVLKFSLSRRTP</sequence>
<dbReference type="Proteomes" id="UP000460157">
    <property type="component" value="Unassembled WGS sequence"/>
</dbReference>
<gene>
    <name evidence="2" type="ORF">GNZ21_10900</name>
</gene>
<name>A0A7K1UK39_9MICC</name>
<dbReference type="OrthoDB" id="369674at2"/>